<sequence>MQYMMLPLNEHFDLGFGAVADSFMDAANALKEDGPTPFLNAHLPVSFLYRHAIELFLKSAITIFHRKLNLPYGEPPGSDEPQVPVHGKWKPMYTVHAVKPLHAYMRELFVHHADYLKAHTNTDWSFPKELASWIDNIDATDSSSTFFRYPVTKHGNKDKEKSAIQKNDNADILSTIADRLQPLKMFMVTDSNDQILSTYTFENAQSQAMIETLSQAAELLSNCHAALVGELTGGR</sequence>
<comment type="caution">
    <text evidence="1">The sequence shown here is derived from an EMBL/GenBank/DDBJ whole genome shotgun (WGS) entry which is preliminary data.</text>
</comment>
<evidence type="ECO:0000313" key="2">
    <source>
        <dbReference type="Proteomes" id="UP000470302"/>
    </source>
</evidence>
<organism evidence="1 2">
    <name type="scientific">Duganella vulcania</name>
    <dbReference type="NCBI Taxonomy" id="2692166"/>
    <lineage>
        <taxon>Bacteria</taxon>
        <taxon>Pseudomonadati</taxon>
        <taxon>Pseudomonadota</taxon>
        <taxon>Betaproteobacteria</taxon>
        <taxon>Burkholderiales</taxon>
        <taxon>Oxalobacteraceae</taxon>
        <taxon>Telluria group</taxon>
        <taxon>Duganella</taxon>
    </lineage>
</organism>
<dbReference type="Proteomes" id="UP000470302">
    <property type="component" value="Unassembled WGS sequence"/>
</dbReference>
<accession>A0A845G6T9</accession>
<evidence type="ECO:0008006" key="3">
    <source>
        <dbReference type="Google" id="ProtNLM"/>
    </source>
</evidence>
<dbReference type="RefSeq" id="WP_161097477.1">
    <property type="nucleotide sequence ID" value="NZ_WWCW01000046.1"/>
</dbReference>
<protein>
    <recommendedName>
        <fullName evidence="3">HEPN domain-containing protein</fullName>
    </recommendedName>
</protein>
<dbReference type="AlphaFoldDB" id="A0A845G6T9"/>
<proteinExistence type="predicted"/>
<evidence type="ECO:0000313" key="1">
    <source>
        <dbReference type="EMBL" id="MYM88438.1"/>
    </source>
</evidence>
<reference evidence="1 2" key="1">
    <citation type="submission" date="2020-01" db="EMBL/GenBank/DDBJ databases">
        <title>Novel species isolated from a subtropical stream in China.</title>
        <authorList>
            <person name="Lu H."/>
        </authorList>
    </citation>
    <scope>NUCLEOTIDE SEQUENCE [LARGE SCALE GENOMIC DNA]</scope>
    <source>
        <strain evidence="1 2">FT82W</strain>
    </source>
</reference>
<gene>
    <name evidence="1" type="ORF">GTP91_14810</name>
</gene>
<dbReference type="EMBL" id="WWCW01000046">
    <property type="protein sequence ID" value="MYM88438.1"/>
    <property type="molecule type" value="Genomic_DNA"/>
</dbReference>
<name>A0A845G6T9_9BURK</name>